<feature type="chain" id="PRO_5045483448" evidence="1">
    <location>
        <begin position="19"/>
        <end position="96"/>
    </location>
</feature>
<dbReference type="Proteomes" id="UP001479436">
    <property type="component" value="Unassembled WGS sequence"/>
</dbReference>
<gene>
    <name evidence="2" type="ORF">K7432_006655</name>
</gene>
<evidence type="ECO:0000256" key="1">
    <source>
        <dbReference type="SAM" id="SignalP"/>
    </source>
</evidence>
<dbReference type="EMBL" id="JASJQH010000302">
    <property type="protein sequence ID" value="KAK9765199.1"/>
    <property type="molecule type" value="Genomic_DNA"/>
</dbReference>
<comment type="caution">
    <text evidence="2">The sequence shown here is derived from an EMBL/GenBank/DDBJ whole genome shotgun (WGS) entry which is preliminary data.</text>
</comment>
<name>A0ABR2WUI8_9FUNG</name>
<proteinExistence type="predicted"/>
<reference evidence="2 3" key="1">
    <citation type="submission" date="2023-04" db="EMBL/GenBank/DDBJ databases">
        <title>Genome of Basidiobolus ranarum AG-B5.</title>
        <authorList>
            <person name="Stajich J.E."/>
            <person name="Carter-House D."/>
            <person name="Gryganskyi A."/>
        </authorList>
    </citation>
    <scope>NUCLEOTIDE SEQUENCE [LARGE SCALE GENOMIC DNA]</scope>
    <source>
        <strain evidence="2 3">AG-B5</strain>
    </source>
</reference>
<evidence type="ECO:0000313" key="2">
    <source>
        <dbReference type="EMBL" id="KAK9765199.1"/>
    </source>
</evidence>
<evidence type="ECO:0000313" key="3">
    <source>
        <dbReference type="Proteomes" id="UP001479436"/>
    </source>
</evidence>
<organism evidence="2 3">
    <name type="scientific">Basidiobolus ranarum</name>
    <dbReference type="NCBI Taxonomy" id="34480"/>
    <lineage>
        <taxon>Eukaryota</taxon>
        <taxon>Fungi</taxon>
        <taxon>Fungi incertae sedis</taxon>
        <taxon>Zoopagomycota</taxon>
        <taxon>Entomophthoromycotina</taxon>
        <taxon>Basidiobolomycetes</taxon>
        <taxon>Basidiobolales</taxon>
        <taxon>Basidiobolaceae</taxon>
        <taxon>Basidiobolus</taxon>
    </lineage>
</organism>
<protein>
    <submittedName>
        <fullName evidence="2">Uncharacterized protein</fullName>
    </submittedName>
</protein>
<feature type="signal peptide" evidence="1">
    <location>
        <begin position="1"/>
        <end position="18"/>
    </location>
</feature>
<keyword evidence="3" id="KW-1185">Reference proteome</keyword>
<keyword evidence="1" id="KW-0732">Signal</keyword>
<sequence length="96" mass="9995">MQLRILSLIAGLLATTVAQTTLPTSATSSVPPTAATSTTEPGVFPSIWNRVTSGIASVPSNIRNATNDVFGNSGEEIHYSTGMMLIAGSLTIYQLI</sequence>
<accession>A0ABR2WUI8</accession>